<proteinExistence type="inferred from homology"/>
<evidence type="ECO:0000256" key="4">
    <source>
        <dbReference type="ARBA" id="ARBA00022729"/>
    </source>
</evidence>
<comment type="catalytic activity">
    <reaction evidence="1">
        <text>[protein]-peptidylproline (omega=180) = [protein]-peptidylproline (omega=0)</text>
        <dbReference type="Rhea" id="RHEA:16237"/>
        <dbReference type="Rhea" id="RHEA-COMP:10747"/>
        <dbReference type="Rhea" id="RHEA-COMP:10748"/>
        <dbReference type="ChEBI" id="CHEBI:83833"/>
        <dbReference type="ChEBI" id="CHEBI:83834"/>
        <dbReference type="EC" id="5.2.1.8"/>
    </reaction>
</comment>
<keyword evidence="6 7" id="KW-0413">Isomerase</keyword>
<evidence type="ECO:0000256" key="1">
    <source>
        <dbReference type="ARBA" id="ARBA00000971"/>
    </source>
</evidence>
<keyword evidence="11" id="KW-1185">Reference proteome</keyword>
<evidence type="ECO:0000256" key="2">
    <source>
        <dbReference type="ARBA" id="ARBA00007656"/>
    </source>
</evidence>
<dbReference type="Gene3D" id="1.10.8.1040">
    <property type="match status" value="1"/>
</dbReference>
<gene>
    <name evidence="10" type="ORF">C8D91_2458</name>
</gene>
<keyword evidence="5 7" id="KW-0697">Rotamase</keyword>
<evidence type="ECO:0000256" key="5">
    <source>
        <dbReference type="ARBA" id="ARBA00023110"/>
    </source>
</evidence>
<comment type="caution">
    <text evidence="10">The sequence shown here is derived from an EMBL/GenBank/DDBJ whole genome shotgun (WGS) entry which is preliminary data.</text>
</comment>
<dbReference type="AlphaFoldDB" id="A0A4R6XQJ7"/>
<dbReference type="InterPro" id="IPR000297">
    <property type="entry name" value="PPIase_PpiC"/>
</dbReference>
<name>A0A4R6XQJ7_9GAMM</name>
<dbReference type="PROSITE" id="PS50198">
    <property type="entry name" value="PPIC_PPIASE_2"/>
    <property type="match status" value="1"/>
</dbReference>
<dbReference type="OrthoDB" id="9812372at2"/>
<dbReference type="EC" id="5.2.1.8" evidence="3"/>
<dbReference type="SUPFAM" id="SSF109998">
    <property type="entry name" value="Triger factor/SurA peptide-binding domain-like"/>
    <property type="match status" value="1"/>
</dbReference>
<evidence type="ECO:0000256" key="7">
    <source>
        <dbReference type="PROSITE-ProRule" id="PRU00278"/>
    </source>
</evidence>
<dbReference type="InterPro" id="IPR027304">
    <property type="entry name" value="Trigger_fact/SurA_dom_sf"/>
</dbReference>
<dbReference type="GO" id="GO:0003755">
    <property type="term" value="F:peptidyl-prolyl cis-trans isomerase activity"/>
    <property type="evidence" value="ECO:0007669"/>
    <property type="project" value="UniProtKB-KW"/>
</dbReference>
<dbReference type="EMBL" id="SNZB01000005">
    <property type="protein sequence ID" value="TDR18538.1"/>
    <property type="molecule type" value="Genomic_DNA"/>
</dbReference>
<dbReference type="Proteomes" id="UP000295724">
    <property type="component" value="Unassembled WGS sequence"/>
</dbReference>
<organism evidence="10 11">
    <name type="scientific">Marinicella litoralis</name>
    <dbReference type="NCBI Taxonomy" id="644220"/>
    <lineage>
        <taxon>Bacteria</taxon>
        <taxon>Pseudomonadati</taxon>
        <taxon>Pseudomonadota</taxon>
        <taxon>Gammaproteobacteria</taxon>
        <taxon>Lysobacterales</taxon>
        <taxon>Marinicellaceae</taxon>
        <taxon>Marinicella</taxon>
    </lineage>
</organism>
<dbReference type="SUPFAM" id="SSF54534">
    <property type="entry name" value="FKBP-like"/>
    <property type="match status" value="1"/>
</dbReference>
<dbReference type="Pfam" id="PF13145">
    <property type="entry name" value="Rotamase_2"/>
    <property type="match status" value="1"/>
</dbReference>
<evidence type="ECO:0000259" key="9">
    <source>
        <dbReference type="PROSITE" id="PS50198"/>
    </source>
</evidence>
<dbReference type="PANTHER" id="PTHR47245:SF1">
    <property type="entry name" value="FOLDASE PROTEIN PRSA"/>
    <property type="match status" value="1"/>
</dbReference>
<dbReference type="RefSeq" id="WP_099019478.1">
    <property type="nucleotide sequence ID" value="NZ_NIHB01000003.1"/>
</dbReference>
<evidence type="ECO:0000313" key="10">
    <source>
        <dbReference type="EMBL" id="TDR18538.1"/>
    </source>
</evidence>
<dbReference type="InterPro" id="IPR023058">
    <property type="entry name" value="PPIase_PpiC_CS"/>
</dbReference>
<dbReference type="PROSITE" id="PS01096">
    <property type="entry name" value="PPIC_PPIASE_1"/>
    <property type="match status" value="1"/>
</dbReference>
<comment type="similarity">
    <text evidence="2">Belongs to the PpiC/parvulin rotamase family.</text>
</comment>
<dbReference type="PANTHER" id="PTHR47245">
    <property type="entry name" value="PEPTIDYLPROLYL ISOMERASE"/>
    <property type="match status" value="1"/>
</dbReference>
<evidence type="ECO:0000256" key="8">
    <source>
        <dbReference type="SAM" id="MobiDB-lite"/>
    </source>
</evidence>
<keyword evidence="4" id="KW-0732">Signal</keyword>
<feature type="domain" description="PpiC" evidence="9">
    <location>
        <begin position="144"/>
        <end position="256"/>
    </location>
</feature>
<evidence type="ECO:0000256" key="6">
    <source>
        <dbReference type="ARBA" id="ARBA00023235"/>
    </source>
</evidence>
<reference evidence="10 11" key="1">
    <citation type="submission" date="2019-03" db="EMBL/GenBank/DDBJ databases">
        <title>Genomic Encyclopedia of Type Strains, Phase IV (KMG-IV): sequencing the most valuable type-strain genomes for metagenomic binning, comparative biology and taxonomic classification.</title>
        <authorList>
            <person name="Goeker M."/>
        </authorList>
    </citation>
    <scope>NUCLEOTIDE SEQUENCE [LARGE SCALE GENOMIC DNA]</scope>
    <source>
        <strain evidence="10 11">DSM 25488</strain>
    </source>
</reference>
<accession>A0A4R6XQJ7</accession>
<evidence type="ECO:0000256" key="3">
    <source>
        <dbReference type="ARBA" id="ARBA00013194"/>
    </source>
</evidence>
<sequence>MNKFIVLVLMLVSAVFGWVVAKNFPLKSSPSLNSDVVAIVDGDVITKDEFIKQMTLRGGNRPGQYHDVKQRKFLLDFMINQKLMMNDAEAKGINKNDMVQKIYRKATIDKYLDEVLESKIDAVKVTEAEIKQHFDENYSVYEKPARKRAAVIYKATTSKTSAEEKAALKQSLLEVKAAVSDLDEDTYHFGDLALQHTDDRASKYQGGVIGWFIENPNRAYKWDRSVIQELFKLDNNGDVSDVVETDQGLFLVRLVASESVNAKTLDQVSSGIKKQLLKIKQDQVKKDFIYSLIDNSTVEINENLLAQIEPISPIKRNSDRKPPALPTGAGDQQ</sequence>
<dbReference type="InterPro" id="IPR046357">
    <property type="entry name" value="PPIase_dom_sf"/>
</dbReference>
<protein>
    <recommendedName>
        <fullName evidence="3">peptidylprolyl isomerase</fullName>
        <ecNumber evidence="3">5.2.1.8</ecNumber>
    </recommendedName>
</protein>
<dbReference type="Gene3D" id="3.10.50.40">
    <property type="match status" value="1"/>
</dbReference>
<feature type="region of interest" description="Disordered" evidence="8">
    <location>
        <begin position="314"/>
        <end position="333"/>
    </location>
</feature>
<dbReference type="InterPro" id="IPR050245">
    <property type="entry name" value="PrsA_foldase"/>
</dbReference>
<evidence type="ECO:0000313" key="11">
    <source>
        <dbReference type="Proteomes" id="UP000295724"/>
    </source>
</evidence>